<dbReference type="RefSeq" id="WP_149604869.1">
    <property type="nucleotide sequence ID" value="NZ_SEUJ01000038.1"/>
</dbReference>
<sequence>MKVLFFTIVVFFSSKVLSLEFLTGQVVTLEASYMPDVIKFKLDVGSTTCPEGGWLTWQNNTENNKAVYSMLMTSLVAGKNIRFYINDNDTSCTGKYIHILN</sequence>
<comment type="caution">
    <text evidence="1">The sequence shown here is derived from an EMBL/GenBank/DDBJ whole genome shotgun (WGS) entry which is preliminary data.</text>
</comment>
<dbReference type="EMBL" id="SEUJ01000038">
    <property type="protein sequence ID" value="KAA1166174.1"/>
    <property type="molecule type" value="Genomic_DNA"/>
</dbReference>
<name>A0ABQ6RNC1_9GAMM</name>
<evidence type="ECO:0000313" key="1">
    <source>
        <dbReference type="EMBL" id="KAA1166174.1"/>
    </source>
</evidence>
<evidence type="ECO:0000313" key="2">
    <source>
        <dbReference type="Proteomes" id="UP000322915"/>
    </source>
</evidence>
<reference evidence="1 2" key="1">
    <citation type="submission" date="2019-01" db="EMBL/GenBank/DDBJ databases">
        <title>Genome sequences of marine Pseudoalteromonas species.</title>
        <authorList>
            <person name="Boraston A.B."/>
            <person name="Hehemann J.-H."/>
            <person name="Vickers C.J."/>
            <person name="Salama-Alber O."/>
            <person name="Abe K."/>
            <person name="Hettle A.J."/>
        </authorList>
    </citation>
    <scope>NUCLEOTIDE SEQUENCE [LARGE SCALE GENOMIC DNA]</scope>
    <source>
        <strain evidence="1 2">PS47</strain>
    </source>
</reference>
<proteinExistence type="predicted"/>
<dbReference type="Proteomes" id="UP000322915">
    <property type="component" value="Unassembled WGS sequence"/>
</dbReference>
<protein>
    <submittedName>
        <fullName evidence="1">Uncharacterized protein</fullName>
    </submittedName>
</protein>
<organism evidence="1 2">
    <name type="scientific">Pseudoalteromonas fuliginea</name>
    <dbReference type="NCBI Taxonomy" id="1872678"/>
    <lineage>
        <taxon>Bacteria</taxon>
        <taxon>Pseudomonadati</taxon>
        <taxon>Pseudomonadota</taxon>
        <taxon>Gammaproteobacteria</taxon>
        <taxon>Alteromonadales</taxon>
        <taxon>Pseudoalteromonadaceae</taxon>
        <taxon>Pseudoalteromonas</taxon>
    </lineage>
</organism>
<gene>
    <name evidence="1" type="ORF">EU509_00565</name>
</gene>
<accession>A0ABQ6RNC1</accession>
<keyword evidence="2" id="KW-1185">Reference proteome</keyword>